<dbReference type="GO" id="GO:0005634">
    <property type="term" value="C:nucleus"/>
    <property type="evidence" value="ECO:0007669"/>
    <property type="project" value="TreeGrafter"/>
</dbReference>
<dbReference type="PANTHER" id="PTHR47957">
    <property type="entry name" value="ATP-DEPENDENT HELICASE HRQ1"/>
    <property type="match status" value="1"/>
</dbReference>
<dbReference type="GO" id="GO:0006289">
    <property type="term" value="P:nucleotide-excision repair"/>
    <property type="evidence" value="ECO:0007669"/>
    <property type="project" value="TreeGrafter"/>
</dbReference>
<protein>
    <submittedName>
        <fullName evidence="1">Uncharacterized protein</fullName>
    </submittedName>
</protein>
<evidence type="ECO:0000313" key="2">
    <source>
        <dbReference type="Proteomes" id="UP000541444"/>
    </source>
</evidence>
<dbReference type="GO" id="GO:0036297">
    <property type="term" value="P:interstrand cross-link repair"/>
    <property type="evidence" value="ECO:0007669"/>
    <property type="project" value="TreeGrafter"/>
</dbReference>
<dbReference type="OrthoDB" id="18781at2759"/>
<gene>
    <name evidence="1" type="ORF">GIB67_011710</name>
</gene>
<name>A0A7J7LUL2_9MAGN</name>
<comment type="caution">
    <text evidence="1">The sequence shown here is derived from an EMBL/GenBank/DDBJ whole genome shotgun (WGS) entry which is preliminary data.</text>
</comment>
<dbReference type="EMBL" id="JACGCM010002002">
    <property type="protein sequence ID" value="KAF6146238.1"/>
    <property type="molecule type" value="Genomic_DNA"/>
</dbReference>
<dbReference type="PANTHER" id="PTHR47957:SF3">
    <property type="entry name" value="ATP-DEPENDENT HELICASE HRQ1"/>
    <property type="match status" value="1"/>
</dbReference>
<reference evidence="1 2" key="1">
    <citation type="journal article" date="2020" name="IScience">
        <title>Genome Sequencing of the Endangered Kingdonia uniflora (Circaeasteraceae, Ranunculales) Reveals Potential Mechanisms of Evolutionary Specialization.</title>
        <authorList>
            <person name="Sun Y."/>
            <person name="Deng T."/>
            <person name="Zhang A."/>
            <person name="Moore M.J."/>
            <person name="Landis J.B."/>
            <person name="Lin N."/>
            <person name="Zhang H."/>
            <person name="Zhang X."/>
            <person name="Huang J."/>
            <person name="Zhang X."/>
            <person name="Sun H."/>
            <person name="Wang H."/>
        </authorList>
    </citation>
    <scope>NUCLEOTIDE SEQUENCE [LARGE SCALE GENOMIC DNA]</scope>
    <source>
        <strain evidence="1">TB1705</strain>
        <tissue evidence="1">Leaf</tissue>
    </source>
</reference>
<evidence type="ECO:0000313" key="1">
    <source>
        <dbReference type="EMBL" id="KAF6146238.1"/>
    </source>
</evidence>
<sequence>DALAYRYILCHSSDFASECANPHDTRYYPEIILLYDKHRGGSGISAHVQPTFQRTSNYCFGSSDIVSLCGRYRLPQLHSSKFRPSNFISKRKIVLLEQFCIAYIKP</sequence>
<organism evidence="1 2">
    <name type="scientific">Kingdonia uniflora</name>
    <dbReference type="NCBI Taxonomy" id="39325"/>
    <lineage>
        <taxon>Eukaryota</taxon>
        <taxon>Viridiplantae</taxon>
        <taxon>Streptophyta</taxon>
        <taxon>Embryophyta</taxon>
        <taxon>Tracheophyta</taxon>
        <taxon>Spermatophyta</taxon>
        <taxon>Magnoliopsida</taxon>
        <taxon>Ranunculales</taxon>
        <taxon>Circaeasteraceae</taxon>
        <taxon>Kingdonia</taxon>
    </lineage>
</organism>
<keyword evidence="2" id="KW-1185">Reference proteome</keyword>
<proteinExistence type="predicted"/>
<feature type="non-terminal residue" evidence="1">
    <location>
        <position position="1"/>
    </location>
</feature>
<dbReference type="Proteomes" id="UP000541444">
    <property type="component" value="Unassembled WGS sequence"/>
</dbReference>
<dbReference type="AlphaFoldDB" id="A0A7J7LUL2"/>
<dbReference type="GO" id="GO:0043138">
    <property type="term" value="F:3'-5' DNA helicase activity"/>
    <property type="evidence" value="ECO:0007669"/>
    <property type="project" value="TreeGrafter"/>
</dbReference>
<accession>A0A7J7LUL2</accession>